<protein>
    <submittedName>
        <fullName evidence="1">Uncharacterized protein</fullName>
    </submittedName>
</protein>
<feature type="non-terminal residue" evidence="1">
    <location>
        <position position="245"/>
    </location>
</feature>
<dbReference type="EMBL" id="JAWDJW010000410">
    <property type="protein sequence ID" value="KAK3080770.1"/>
    <property type="molecule type" value="Genomic_DNA"/>
</dbReference>
<organism evidence="1 2">
    <name type="scientific">Coniosporium uncinatum</name>
    <dbReference type="NCBI Taxonomy" id="93489"/>
    <lineage>
        <taxon>Eukaryota</taxon>
        <taxon>Fungi</taxon>
        <taxon>Dikarya</taxon>
        <taxon>Ascomycota</taxon>
        <taxon>Pezizomycotina</taxon>
        <taxon>Dothideomycetes</taxon>
        <taxon>Dothideomycetes incertae sedis</taxon>
        <taxon>Coniosporium</taxon>
    </lineage>
</organism>
<comment type="caution">
    <text evidence="1">The sequence shown here is derived from an EMBL/GenBank/DDBJ whole genome shotgun (WGS) entry which is preliminary data.</text>
</comment>
<evidence type="ECO:0000313" key="2">
    <source>
        <dbReference type="Proteomes" id="UP001186974"/>
    </source>
</evidence>
<dbReference type="Proteomes" id="UP001186974">
    <property type="component" value="Unassembled WGS sequence"/>
</dbReference>
<reference evidence="1" key="1">
    <citation type="submission" date="2024-09" db="EMBL/GenBank/DDBJ databases">
        <title>Black Yeasts Isolated from many extreme environments.</title>
        <authorList>
            <person name="Coleine C."/>
            <person name="Stajich J.E."/>
            <person name="Selbmann L."/>
        </authorList>
    </citation>
    <scope>NUCLEOTIDE SEQUENCE</scope>
    <source>
        <strain evidence="1">CCFEE 5737</strain>
    </source>
</reference>
<name>A0ACC3DVP2_9PEZI</name>
<accession>A0ACC3DVP2</accession>
<proteinExistence type="predicted"/>
<evidence type="ECO:0000313" key="1">
    <source>
        <dbReference type="EMBL" id="KAK3080770.1"/>
    </source>
</evidence>
<gene>
    <name evidence="1" type="ORF">LTS18_013317</name>
</gene>
<keyword evidence="2" id="KW-1185">Reference proteome</keyword>
<sequence length="245" mass="26152">MRSFLLLSSVAAAAQAASEYQFSSSYLNGFNNPRISSSTGGHAVCIEGSIPITASANNTKLNYTSPANQTIVTETIVEMFQINSTLAKQTVAGPHLVRGTWDIYGKLCYPVETRPNPEVLQFLIHGVGFDRSYWDVAANYSYVDAAALAGYTTFSYDRLGIGMSATPDPINIVQSQLEVAIAHELIQLLRAGNISNCAFKKVVSVGHSFGSIQTVGLTSQHPKDLDAAVLTGFSTSAAGQPSFFA</sequence>